<comment type="caution">
    <text evidence="3">The sequence shown here is derived from an EMBL/GenBank/DDBJ whole genome shotgun (WGS) entry which is preliminary data.</text>
</comment>
<accession>A0A6A4WL33</accession>
<proteinExistence type="predicted"/>
<protein>
    <submittedName>
        <fullName evidence="3">Lectin BRA-3</fullName>
    </submittedName>
</protein>
<keyword evidence="1" id="KW-0732">Signal</keyword>
<reference evidence="3 4" key="1">
    <citation type="submission" date="2019-07" db="EMBL/GenBank/DDBJ databases">
        <title>Draft genome assembly of a fouling barnacle, Amphibalanus amphitrite (Darwin, 1854): The first reference genome for Thecostraca.</title>
        <authorList>
            <person name="Kim W."/>
        </authorList>
    </citation>
    <scope>NUCLEOTIDE SEQUENCE [LARGE SCALE GENOMIC DNA]</scope>
    <source>
        <strain evidence="3">SNU_AA5</strain>
        <tissue evidence="3">Soma without cirri and trophi</tissue>
    </source>
</reference>
<keyword evidence="4" id="KW-1185">Reference proteome</keyword>
<dbReference type="PANTHER" id="PTHR22803">
    <property type="entry name" value="MANNOSE, PHOSPHOLIPASE, LECTIN RECEPTOR RELATED"/>
    <property type="match status" value="1"/>
</dbReference>
<dbReference type="OrthoDB" id="538816at2759"/>
<dbReference type="SMART" id="SM00034">
    <property type="entry name" value="CLECT"/>
    <property type="match status" value="1"/>
</dbReference>
<dbReference type="InterPro" id="IPR016187">
    <property type="entry name" value="CTDL_fold"/>
</dbReference>
<dbReference type="InterPro" id="IPR001304">
    <property type="entry name" value="C-type_lectin-like"/>
</dbReference>
<feature type="signal peptide" evidence="1">
    <location>
        <begin position="1"/>
        <end position="23"/>
    </location>
</feature>
<dbReference type="Proteomes" id="UP000440578">
    <property type="component" value="Unassembled WGS sequence"/>
</dbReference>
<sequence length="172" mass="18421">MAAAGLVLVRLLVLAAVVSTLTALNDPTCECPDGFKLCAGHCLRRLDRALTYDEARIMCAGLGAHLAVPRTEAENQCADSAAAGQLVWLGVTEVPGDEGHYVGADACGDVPVGQFWASGQPENYGPRGEDRVVMVPHDSGTVHAVGWHDNPAEQEWHPLCQRSLFYRPDCLN</sequence>
<organism evidence="3 4">
    <name type="scientific">Amphibalanus amphitrite</name>
    <name type="common">Striped barnacle</name>
    <name type="synonym">Balanus amphitrite</name>
    <dbReference type="NCBI Taxonomy" id="1232801"/>
    <lineage>
        <taxon>Eukaryota</taxon>
        <taxon>Metazoa</taxon>
        <taxon>Ecdysozoa</taxon>
        <taxon>Arthropoda</taxon>
        <taxon>Crustacea</taxon>
        <taxon>Multicrustacea</taxon>
        <taxon>Cirripedia</taxon>
        <taxon>Thoracica</taxon>
        <taxon>Thoracicalcarea</taxon>
        <taxon>Balanomorpha</taxon>
        <taxon>Balanoidea</taxon>
        <taxon>Balanidae</taxon>
        <taxon>Amphibalaninae</taxon>
        <taxon>Amphibalanus</taxon>
    </lineage>
</organism>
<evidence type="ECO:0000259" key="2">
    <source>
        <dbReference type="PROSITE" id="PS50041"/>
    </source>
</evidence>
<evidence type="ECO:0000313" key="4">
    <source>
        <dbReference type="Proteomes" id="UP000440578"/>
    </source>
</evidence>
<gene>
    <name evidence="3" type="primary">LEC3_15</name>
    <name evidence="3" type="ORF">FJT64_025307</name>
</gene>
<name>A0A6A4WL33_AMPAM</name>
<evidence type="ECO:0000313" key="3">
    <source>
        <dbReference type="EMBL" id="KAF0302591.1"/>
    </source>
</evidence>
<feature type="domain" description="C-type lectin" evidence="2">
    <location>
        <begin position="38"/>
        <end position="161"/>
    </location>
</feature>
<dbReference type="AlphaFoldDB" id="A0A6A4WL33"/>
<dbReference type="InterPro" id="IPR016186">
    <property type="entry name" value="C-type_lectin-like/link_sf"/>
</dbReference>
<dbReference type="PROSITE" id="PS50041">
    <property type="entry name" value="C_TYPE_LECTIN_2"/>
    <property type="match status" value="1"/>
</dbReference>
<dbReference type="EMBL" id="VIIS01001043">
    <property type="protein sequence ID" value="KAF0302591.1"/>
    <property type="molecule type" value="Genomic_DNA"/>
</dbReference>
<evidence type="ECO:0000256" key="1">
    <source>
        <dbReference type="SAM" id="SignalP"/>
    </source>
</evidence>
<dbReference type="Pfam" id="PF00059">
    <property type="entry name" value="Lectin_C"/>
    <property type="match status" value="1"/>
</dbReference>
<dbReference type="InterPro" id="IPR050111">
    <property type="entry name" value="C-type_lectin/snaclec_domain"/>
</dbReference>
<feature type="chain" id="PRO_5025642045" evidence="1">
    <location>
        <begin position="24"/>
        <end position="172"/>
    </location>
</feature>
<dbReference type="SUPFAM" id="SSF56436">
    <property type="entry name" value="C-type lectin-like"/>
    <property type="match status" value="1"/>
</dbReference>
<dbReference type="Gene3D" id="3.10.100.10">
    <property type="entry name" value="Mannose-Binding Protein A, subunit A"/>
    <property type="match status" value="1"/>
</dbReference>